<protein>
    <recommendedName>
        <fullName evidence="4">DUF3796 domain-containing protein</fullName>
    </recommendedName>
</protein>
<evidence type="ECO:0000313" key="2">
    <source>
        <dbReference type="EMBL" id="ACI17930.1"/>
    </source>
</evidence>
<accession>B5Y8Q3</accession>
<dbReference type="STRING" id="309798.COPRO5265_0808"/>
<evidence type="ECO:0008006" key="4">
    <source>
        <dbReference type="Google" id="ProtNLM"/>
    </source>
</evidence>
<keyword evidence="1" id="KW-0472">Membrane</keyword>
<proteinExistence type="predicted"/>
<evidence type="ECO:0000256" key="1">
    <source>
        <dbReference type="SAM" id="Phobius"/>
    </source>
</evidence>
<dbReference type="AlphaFoldDB" id="B5Y8Q3"/>
<dbReference type="KEGG" id="cpo:COPRO5265_0808"/>
<dbReference type="RefSeq" id="WP_012544581.1">
    <property type="nucleotide sequence ID" value="NC_011295.1"/>
</dbReference>
<dbReference type="Proteomes" id="UP000001732">
    <property type="component" value="Chromosome"/>
</dbReference>
<feature type="transmembrane region" description="Helical" evidence="1">
    <location>
        <begin position="67"/>
        <end position="88"/>
    </location>
</feature>
<keyword evidence="1" id="KW-0812">Transmembrane</keyword>
<feature type="transmembrane region" description="Helical" evidence="1">
    <location>
        <begin position="30"/>
        <end position="46"/>
    </location>
</feature>
<dbReference type="HOGENOM" id="CLU_159875_0_0_9"/>
<dbReference type="Pfam" id="PF09946">
    <property type="entry name" value="DUF2178"/>
    <property type="match status" value="1"/>
</dbReference>
<reference evidence="2 3" key="2">
    <citation type="journal article" date="2014" name="Genome Announc.">
        <title>Complete Genome Sequence of Coprothermobacter proteolyticus DSM 5265.</title>
        <authorList>
            <person name="Alexiev A."/>
            <person name="Coil D.A."/>
            <person name="Badger J.H."/>
            <person name="Enticknap J."/>
            <person name="Ward N."/>
            <person name="Robb F.T."/>
            <person name="Eisen J.A."/>
        </authorList>
    </citation>
    <scope>NUCLEOTIDE SEQUENCE [LARGE SCALE GENOMIC DNA]</scope>
    <source>
        <strain evidence="3">ATCC 35245 / DSM 5265 / OCM 4 / BT</strain>
    </source>
</reference>
<feature type="transmembrane region" description="Helical" evidence="1">
    <location>
        <begin position="7"/>
        <end position="24"/>
    </location>
</feature>
<name>B5Y8Q3_COPPD</name>
<keyword evidence="1" id="KW-1133">Transmembrane helix</keyword>
<gene>
    <name evidence="2" type="ordered locus">COPRO5265_0808</name>
</gene>
<feature type="transmembrane region" description="Helical" evidence="1">
    <location>
        <begin position="94"/>
        <end position="116"/>
    </location>
</feature>
<dbReference type="InterPro" id="IPR019235">
    <property type="entry name" value="DUF2178_TM"/>
</dbReference>
<organism evidence="2 3">
    <name type="scientific">Coprothermobacter proteolyticus (strain ATCC 35245 / DSM 5265 / OCM 4 / BT)</name>
    <dbReference type="NCBI Taxonomy" id="309798"/>
    <lineage>
        <taxon>Bacteria</taxon>
        <taxon>Pseudomonadati</taxon>
        <taxon>Coprothermobacterota</taxon>
        <taxon>Coprothermobacteria</taxon>
        <taxon>Coprothermobacterales</taxon>
        <taxon>Coprothermobacteraceae</taxon>
        <taxon>Coprothermobacter</taxon>
    </lineage>
</organism>
<sequence length="124" mass="14169">MSKRVNFLFGFFSLFGLIGLNYFSTHDPSYLSYFAFFAFLANFFVARIDTSVLDERYYEDVRAAKAFAFDVAIVEVTIFFLINLIMSLYFPAAILGHISVGLVAICYASLITTYGIKLYNLEKR</sequence>
<reference evidence="3" key="1">
    <citation type="submission" date="2008-08" db="EMBL/GenBank/DDBJ databases">
        <title>The complete genome sequence of Coprothermobacter proteolyticus strain ATCC 5245 / DSM 5265 / BT.</title>
        <authorList>
            <person name="Dodson R.J."/>
            <person name="Durkin A.S."/>
            <person name="Wu M."/>
            <person name="Eisen J."/>
            <person name="Sutton G."/>
        </authorList>
    </citation>
    <scope>NUCLEOTIDE SEQUENCE [LARGE SCALE GENOMIC DNA]</scope>
    <source>
        <strain evidence="3">ATCC 35245 / DSM 5265 / OCM 4 / BT</strain>
    </source>
</reference>
<dbReference type="eggNOG" id="ENOG50343C6">
    <property type="taxonomic scope" value="Bacteria"/>
</dbReference>
<evidence type="ECO:0000313" key="3">
    <source>
        <dbReference type="Proteomes" id="UP000001732"/>
    </source>
</evidence>
<dbReference type="EMBL" id="CP001145">
    <property type="protein sequence ID" value="ACI17930.1"/>
    <property type="molecule type" value="Genomic_DNA"/>
</dbReference>
<keyword evidence="3" id="KW-1185">Reference proteome</keyword>